<gene>
    <name evidence="6" type="ORF">FLL45_03295</name>
</gene>
<feature type="domain" description="RsdA/BaiN/AoA(So)-like Rossmann fold-like" evidence="4">
    <location>
        <begin position="6"/>
        <end position="397"/>
    </location>
</feature>
<dbReference type="PRINTS" id="PR00411">
    <property type="entry name" value="PNDRDTASEI"/>
</dbReference>
<keyword evidence="3" id="KW-0274">FAD</keyword>
<dbReference type="NCBIfam" id="TIGR00275">
    <property type="entry name" value="aminoacetone oxidase family FAD-binding enzyme"/>
    <property type="match status" value="1"/>
</dbReference>
<dbReference type="Gene3D" id="3.50.50.60">
    <property type="entry name" value="FAD/NAD(P)-binding domain"/>
    <property type="match status" value="1"/>
</dbReference>
<dbReference type="PRINTS" id="PR00368">
    <property type="entry name" value="FADPNR"/>
</dbReference>
<evidence type="ECO:0000256" key="3">
    <source>
        <dbReference type="ARBA" id="ARBA00022827"/>
    </source>
</evidence>
<keyword evidence="2" id="KW-0285">Flavoprotein</keyword>
<dbReference type="Proteomes" id="UP000317839">
    <property type="component" value="Unassembled WGS sequence"/>
</dbReference>
<evidence type="ECO:0000313" key="6">
    <source>
        <dbReference type="EMBL" id="TQV76992.1"/>
    </source>
</evidence>
<dbReference type="Pfam" id="PF03486">
    <property type="entry name" value="HI0933_like"/>
    <property type="match status" value="1"/>
</dbReference>
<dbReference type="OrthoDB" id="9773233at2"/>
<sequence>MDKSYQVIVIGAGAAGLMCGATAAAKGKKVLVLDHANKMAKKVLMSGGGRCNFTNLYVEPDNFLSHNPHFCKSALSRYTQWDFISLVEKHGIDYYEKTLGQLFCKTSSKEIRDLLQKECQHAGASIQLKCEVNTIEPIEPTEENPSRFKLTTNIGEVDCNSLVIATGGLSIPTMGATGFGYQVAQQFGHKIYPTRAGLTPLTFSGKQLEEFKSLAGNSIEAMVSCKDQSFKEAILFTHKGLSGPAILQISNYWLPGEPIHINLMPNVDIDSWLAKNRAGHPELSLKNCLAKVFSQAVASYFCQLLGINCKLKQLDHKQTAQVVELLANWTIYPSGLEGYRVAEVTLGGVDTSEISSKTFESKRQPGLFFIGEVLDVTGHLGGFNFQWAWASGHAAGSSL</sequence>
<protein>
    <submittedName>
        <fullName evidence="6">NAD(P)/FAD-dependent oxidoreductase</fullName>
    </submittedName>
</protein>
<dbReference type="PANTHER" id="PTHR42887:SF2">
    <property type="entry name" value="OS12G0638800 PROTEIN"/>
    <property type="match status" value="1"/>
</dbReference>
<dbReference type="EMBL" id="VIKR01000001">
    <property type="protein sequence ID" value="TQV76992.1"/>
    <property type="molecule type" value="Genomic_DNA"/>
</dbReference>
<dbReference type="SUPFAM" id="SSF160996">
    <property type="entry name" value="HI0933 insert domain-like"/>
    <property type="match status" value="1"/>
</dbReference>
<evidence type="ECO:0000259" key="4">
    <source>
        <dbReference type="Pfam" id="PF03486"/>
    </source>
</evidence>
<dbReference type="Gene3D" id="2.40.30.10">
    <property type="entry name" value="Translation factors"/>
    <property type="match status" value="1"/>
</dbReference>
<evidence type="ECO:0000313" key="7">
    <source>
        <dbReference type="Proteomes" id="UP000317839"/>
    </source>
</evidence>
<dbReference type="InterPro" id="IPR055178">
    <property type="entry name" value="RsdA/BaiN/AoA(So)-like_dom"/>
</dbReference>
<dbReference type="PANTHER" id="PTHR42887">
    <property type="entry name" value="OS12G0638800 PROTEIN"/>
    <property type="match status" value="1"/>
</dbReference>
<dbReference type="InterPro" id="IPR057661">
    <property type="entry name" value="RsdA/BaiN/AoA(So)_Rossmann"/>
</dbReference>
<dbReference type="InterPro" id="IPR004792">
    <property type="entry name" value="BaiN-like"/>
</dbReference>
<reference evidence="6 7" key="1">
    <citation type="submission" date="2019-06" db="EMBL/GenBank/DDBJ databases">
        <title>Draft genome of Aliikangiella marina GYP-15.</title>
        <authorList>
            <person name="Wang G."/>
        </authorList>
    </citation>
    <scope>NUCLEOTIDE SEQUENCE [LARGE SCALE GENOMIC DNA]</scope>
    <source>
        <strain evidence="6 7">GYP-15</strain>
    </source>
</reference>
<name>A0A545TID9_9GAMM</name>
<proteinExistence type="predicted"/>
<evidence type="ECO:0000256" key="2">
    <source>
        <dbReference type="ARBA" id="ARBA00022630"/>
    </source>
</evidence>
<evidence type="ECO:0000256" key="1">
    <source>
        <dbReference type="ARBA" id="ARBA00001974"/>
    </source>
</evidence>
<keyword evidence="7" id="KW-1185">Reference proteome</keyword>
<dbReference type="InterPro" id="IPR023166">
    <property type="entry name" value="BaiN-like_dom_sf"/>
</dbReference>
<comment type="cofactor">
    <cofactor evidence="1">
        <name>FAD</name>
        <dbReference type="ChEBI" id="CHEBI:57692"/>
    </cofactor>
</comment>
<dbReference type="SUPFAM" id="SSF51905">
    <property type="entry name" value="FAD/NAD(P)-binding domain"/>
    <property type="match status" value="1"/>
</dbReference>
<organism evidence="6 7">
    <name type="scientific">Aliikangiella marina</name>
    <dbReference type="NCBI Taxonomy" id="1712262"/>
    <lineage>
        <taxon>Bacteria</taxon>
        <taxon>Pseudomonadati</taxon>
        <taxon>Pseudomonadota</taxon>
        <taxon>Gammaproteobacteria</taxon>
        <taxon>Oceanospirillales</taxon>
        <taxon>Pleioneaceae</taxon>
        <taxon>Aliikangiella</taxon>
    </lineage>
</organism>
<feature type="domain" description="RsdA/BaiN/AoA(So)-like insert" evidence="5">
    <location>
        <begin position="195"/>
        <end position="344"/>
    </location>
</feature>
<comment type="caution">
    <text evidence="6">The sequence shown here is derived from an EMBL/GenBank/DDBJ whole genome shotgun (WGS) entry which is preliminary data.</text>
</comment>
<dbReference type="InterPro" id="IPR036188">
    <property type="entry name" value="FAD/NAD-bd_sf"/>
</dbReference>
<accession>A0A545TID9</accession>
<dbReference type="Gene3D" id="1.10.8.260">
    <property type="entry name" value="HI0933 insert domain-like"/>
    <property type="match status" value="1"/>
</dbReference>
<dbReference type="Pfam" id="PF22780">
    <property type="entry name" value="HI0933_like_1st"/>
    <property type="match status" value="1"/>
</dbReference>
<dbReference type="AlphaFoldDB" id="A0A545TID9"/>
<dbReference type="RefSeq" id="WP_142888352.1">
    <property type="nucleotide sequence ID" value="NZ_VIKR01000001.1"/>
</dbReference>
<evidence type="ECO:0000259" key="5">
    <source>
        <dbReference type="Pfam" id="PF22780"/>
    </source>
</evidence>